<keyword evidence="1" id="KW-0472">Membrane</keyword>
<organism evidence="3 4">
    <name type="scientific">Colwellia psychrerythraea</name>
    <name type="common">Vibrio psychroerythus</name>
    <dbReference type="NCBI Taxonomy" id="28229"/>
    <lineage>
        <taxon>Bacteria</taxon>
        <taxon>Pseudomonadati</taxon>
        <taxon>Pseudomonadota</taxon>
        <taxon>Gammaproteobacteria</taxon>
        <taxon>Alteromonadales</taxon>
        <taxon>Colwelliaceae</taxon>
        <taxon>Colwellia</taxon>
    </lineage>
</organism>
<keyword evidence="1" id="KW-1133">Transmembrane helix</keyword>
<feature type="transmembrane region" description="Helical" evidence="1">
    <location>
        <begin position="157"/>
        <end position="175"/>
    </location>
</feature>
<dbReference type="InterPro" id="IPR002656">
    <property type="entry name" value="Acyl_transf_3_dom"/>
</dbReference>
<evidence type="ECO:0000313" key="3">
    <source>
        <dbReference type="EMBL" id="KGJ95099.1"/>
    </source>
</evidence>
<dbReference type="Pfam" id="PF01757">
    <property type="entry name" value="Acyl_transf_3"/>
    <property type="match status" value="1"/>
</dbReference>
<dbReference type="PATRIC" id="fig|28229.3.peg.1487"/>
<feature type="transmembrane region" description="Helical" evidence="1">
    <location>
        <begin position="7"/>
        <end position="24"/>
    </location>
</feature>
<dbReference type="GO" id="GO:0009103">
    <property type="term" value="P:lipopolysaccharide biosynthetic process"/>
    <property type="evidence" value="ECO:0007669"/>
    <property type="project" value="TreeGrafter"/>
</dbReference>
<feature type="transmembrane region" description="Helical" evidence="1">
    <location>
        <begin position="282"/>
        <end position="299"/>
    </location>
</feature>
<feature type="transmembrane region" description="Helical" evidence="1">
    <location>
        <begin position="77"/>
        <end position="96"/>
    </location>
</feature>
<keyword evidence="3" id="KW-0012">Acyltransferase</keyword>
<dbReference type="GO" id="GO:0016747">
    <property type="term" value="F:acyltransferase activity, transferring groups other than amino-acyl groups"/>
    <property type="evidence" value="ECO:0007669"/>
    <property type="project" value="InterPro"/>
</dbReference>
<dbReference type="Proteomes" id="UP000029868">
    <property type="component" value="Unassembled WGS sequence"/>
</dbReference>
<reference evidence="3 4" key="1">
    <citation type="submission" date="2014-08" db="EMBL/GenBank/DDBJ databases">
        <title>Genomic and Phenotypic Diversity of Colwellia psychrerythraea strains from Disparate Marine Basins.</title>
        <authorList>
            <person name="Techtmann S.M."/>
            <person name="Stelling S.C."/>
            <person name="Utturkar S.M."/>
            <person name="Alshibli N."/>
            <person name="Harris A."/>
            <person name="Brown S.D."/>
            <person name="Hazen T.C."/>
        </authorList>
    </citation>
    <scope>NUCLEOTIDE SEQUENCE [LARGE SCALE GENOMIC DNA]</scope>
    <source>
        <strain evidence="3 4">GAB14E</strain>
    </source>
</reference>
<dbReference type="GO" id="GO:0016020">
    <property type="term" value="C:membrane"/>
    <property type="evidence" value="ECO:0007669"/>
    <property type="project" value="TreeGrafter"/>
</dbReference>
<dbReference type="InterPro" id="IPR050879">
    <property type="entry name" value="Acyltransferase_3"/>
</dbReference>
<protein>
    <submittedName>
        <fullName evidence="3">Acyltransferase 3</fullName>
    </submittedName>
</protein>
<evidence type="ECO:0000259" key="2">
    <source>
        <dbReference type="Pfam" id="PF01757"/>
    </source>
</evidence>
<feature type="transmembrane region" description="Helical" evidence="1">
    <location>
        <begin position="128"/>
        <end position="150"/>
    </location>
</feature>
<proteinExistence type="predicted"/>
<feature type="transmembrane region" description="Helical" evidence="1">
    <location>
        <begin position="319"/>
        <end position="338"/>
    </location>
</feature>
<feature type="domain" description="Acyltransferase 3" evidence="2">
    <location>
        <begin position="6"/>
        <end position="337"/>
    </location>
</feature>
<keyword evidence="3" id="KW-0808">Transferase</keyword>
<dbReference type="EMBL" id="JQEC01000015">
    <property type="protein sequence ID" value="KGJ95099.1"/>
    <property type="molecule type" value="Genomic_DNA"/>
</dbReference>
<dbReference type="PANTHER" id="PTHR23028">
    <property type="entry name" value="ACETYLTRANSFERASE"/>
    <property type="match status" value="1"/>
</dbReference>
<feature type="transmembrane region" description="Helical" evidence="1">
    <location>
        <begin position="225"/>
        <end position="243"/>
    </location>
</feature>
<sequence>MNRLCGLDLLRAIAIIWVMLFHATKYGTPSRTFSGLGWMGVDLFFVLSGFLIGSKLFKLVSQRQEVNLSNFYLSRAFRVLPAYIVVLTIYFLVPFTREGNGLQPLWQFLSFSVNLFIDTSSSNTFSHVWSLCIEEYFYLLFPIAVLLLMHRSSVTKILVLSLFVITFGMYLRGYIWINQLGWGQSYFENIYYPTYTRLDGLLAGVLLATLKVFKPDLWDFTMNHANKVLVLGLSGLALAIWIFKARFGYMATVIGFPILSFSFAFIVAGASSPSSVFGKYKVPGAYFVATLAYSLYLTHKSVFHMINTTIGEQLSANGYIAFFVYGGSVFLVGIVLYVSIERPFLKLRTAVIAWDNKKPQKVAEINS</sequence>
<evidence type="ECO:0000313" key="4">
    <source>
        <dbReference type="Proteomes" id="UP000029868"/>
    </source>
</evidence>
<keyword evidence="1" id="KW-0812">Transmembrane</keyword>
<feature type="transmembrane region" description="Helical" evidence="1">
    <location>
        <begin position="36"/>
        <end position="57"/>
    </location>
</feature>
<feature type="transmembrane region" description="Helical" evidence="1">
    <location>
        <begin position="249"/>
        <end position="270"/>
    </location>
</feature>
<accession>A0A099KWK8</accession>
<dbReference type="AlphaFoldDB" id="A0A099KWK8"/>
<feature type="transmembrane region" description="Helical" evidence="1">
    <location>
        <begin position="195"/>
        <end position="213"/>
    </location>
</feature>
<dbReference type="OrthoDB" id="9767863at2"/>
<name>A0A099KWK8_COLPS</name>
<evidence type="ECO:0000256" key="1">
    <source>
        <dbReference type="SAM" id="Phobius"/>
    </source>
</evidence>
<dbReference type="RefSeq" id="WP_052093551.1">
    <property type="nucleotide sequence ID" value="NZ_JQEC01000015.1"/>
</dbReference>
<comment type="caution">
    <text evidence="3">The sequence shown here is derived from an EMBL/GenBank/DDBJ whole genome shotgun (WGS) entry which is preliminary data.</text>
</comment>
<dbReference type="PANTHER" id="PTHR23028:SF53">
    <property type="entry name" value="ACYL_TRANSF_3 DOMAIN-CONTAINING PROTEIN"/>
    <property type="match status" value="1"/>
</dbReference>
<gene>
    <name evidence="3" type="ORF">GAB14E_1881</name>
</gene>